<dbReference type="Proteomes" id="UP000814243">
    <property type="component" value="Unassembled WGS sequence"/>
</dbReference>
<organism evidence="2 3">
    <name type="scientific">Spodoptera exigua</name>
    <name type="common">Beet armyworm</name>
    <name type="synonym">Noctua fulgens</name>
    <dbReference type="NCBI Taxonomy" id="7107"/>
    <lineage>
        <taxon>Eukaryota</taxon>
        <taxon>Metazoa</taxon>
        <taxon>Ecdysozoa</taxon>
        <taxon>Arthropoda</taxon>
        <taxon>Hexapoda</taxon>
        <taxon>Insecta</taxon>
        <taxon>Pterygota</taxon>
        <taxon>Neoptera</taxon>
        <taxon>Endopterygota</taxon>
        <taxon>Lepidoptera</taxon>
        <taxon>Glossata</taxon>
        <taxon>Ditrysia</taxon>
        <taxon>Noctuoidea</taxon>
        <taxon>Noctuidae</taxon>
        <taxon>Amphipyrinae</taxon>
        <taxon>Spodoptera</taxon>
    </lineage>
</organism>
<dbReference type="EMBL" id="JACEFF010000048">
    <property type="protein sequence ID" value="KAH9645370.1"/>
    <property type="molecule type" value="Genomic_DNA"/>
</dbReference>
<feature type="region of interest" description="Disordered" evidence="1">
    <location>
        <begin position="1"/>
        <end position="33"/>
    </location>
</feature>
<proteinExistence type="predicted"/>
<protein>
    <submittedName>
        <fullName evidence="2">Uncharacterized protein</fullName>
    </submittedName>
</protein>
<sequence>MSSTSSGIDNIAFENTEIDYPDKNPEILNDEENDTPITIKLGPYYEENMTQSREKDNKGCHCENDAVLEFIYKLKGPVFRSFREKKLKKSWTRASLKDFEKR</sequence>
<reference evidence="2" key="1">
    <citation type="journal article" date="2021" name="G3 (Bethesda)">
        <title>Genome and transcriptome analysis of the beet armyworm Spodoptera exigua reveals targets for pest control. .</title>
        <authorList>
            <person name="Simon S."/>
            <person name="Breeschoten T."/>
            <person name="Jansen H.J."/>
            <person name="Dirks R.P."/>
            <person name="Schranz M.E."/>
            <person name="Ros V.I.D."/>
        </authorList>
    </citation>
    <scope>NUCLEOTIDE SEQUENCE</scope>
    <source>
        <strain evidence="2">TB_SE_WUR_2020</strain>
    </source>
</reference>
<name>A0A922MY81_SPOEX</name>
<evidence type="ECO:0000313" key="3">
    <source>
        <dbReference type="Proteomes" id="UP000814243"/>
    </source>
</evidence>
<evidence type="ECO:0000256" key="1">
    <source>
        <dbReference type="SAM" id="MobiDB-lite"/>
    </source>
</evidence>
<accession>A0A922MY81</accession>
<comment type="caution">
    <text evidence="2">The sequence shown here is derived from an EMBL/GenBank/DDBJ whole genome shotgun (WGS) entry which is preliminary data.</text>
</comment>
<gene>
    <name evidence="2" type="ORF">HF086_011134</name>
</gene>
<dbReference type="AlphaFoldDB" id="A0A922MY81"/>
<evidence type="ECO:0000313" key="2">
    <source>
        <dbReference type="EMBL" id="KAH9645370.1"/>
    </source>
</evidence>